<evidence type="ECO:0000313" key="7">
    <source>
        <dbReference type="Proteomes" id="UP000623269"/>
    </source>
</evidence>
<reference evidence="6" key="1">
    <citation type="submission" date="2020-12" db="EMBL/GenBank/DDBJ databases">
        <title>M. sibirica DSM 26468T genome.</title>
        <authorList>
            <person name="Thieme N."/>
            <person name="Rettenmaier R."/>
            <person name="Zverlov V."/>
            <person name="Liebl W."/>
        </authorList>
    </citation>
    <scope>NUCLEOTIDE SEQUENCE</scope>
    <source>
        <strain evidence="6">DSM 26468</strain>
    </source>
</reference>
<feature type="domain" description="Histidine kinase" evidence="5">
    <location>
        <begin position="1"/>
        <end position="107"/>
    </location>
</feature>
<dbReference type="InterPro" id="IPR036890">
    <property type="entry name" value="HATPase_C_sf"/>
</dbReference>
<dbReference type="EC" id="2.7.13.3" evidence="2"/>
<accession>A0A8J7HCH6</accession>
<dbReference type="InterPro" id="IPR005467">
    <property type="entry name" value="His_kinase_dom"/>
</dbReference>
<keyword evidence="4" id="KW-0902">Two-component regulatory system</keyword>
<comment type="caution">
    <text evidence="6">The sequence shown here is derived from an EMBL/GenBank/DDBJ whole genome shotgun (WGS) entry which is preliminary data.</text>
</comment>
<evidence type="ECO:0000256" key="2">
    <source>
        <dbReference type="ARBA" id="ARBA00012438"/>
    </source>
</evidence>
<dbReference type="Proteomes" id="UP000623269">
    <property type="component" value="Unassembled WGS sequence"/>
</dbReference>
<sequence>MMTELSLNVLDVANNSIRADANLIEIAIRLHTKSDLLTIMIADNGCGMTKEQLSQVEDPFFTTRTTRGVGLGVPFFKQAALSTGGSFHMESMPGKGTIVTAVFCMSHIDCIPLGDINSTVYTLIITNNEIDFLYTYEVDGKRFQLDTREFRNILGDVPLNSPEVSAYIKSYLEENQKEVDAELSKTEKQ</sequence>
<evidence type="ECO:0000256" key="1">
    <source>
        <dbReference type="ARBA" id="ARBA00000085"/>
    </source>
</evidence>
<dbReference type="GO" id="GO:0004673">
    <property type="term" value="F:protein histidine kinase activity"/>
    <property type="evidence" value="ECO:0007669"/>
    <property type="project" value="UniProtKB-EC"/>
</dbReference>
<evidence type="ECO:0000256" key="4">
    <source>
        <dbReference type="ARBA" id="ARBA00023012"/>
    </source>
</evidence>
<dbReference type="EMBL" id="JAEAGR010000017">
    <property type="protein sequence ID" value="MBH1942086.1"/>
    <property type="molecule type" value="Genomic_DNA"/>
</dbReference>
<dbReference type="Gene3D" id="3.30.565.10">
    <property type="entry name" value="Histidine kinase-like ATPase, C-terminal domain"/>
    <property type="match status" value="1"/>
</dbReference>
<dbReference type="PROSITE" id="PS50109">
    <property type="entry name" value="HIS_KIN"/>
    <property type="match status" value="1"/>
</dbReference>
<dbReference type="Pfam" id="PF02518">
    <property type="entry name" value="HATPase_c"/>
    <property type="match status" value="1"/>
</dbReference>
<keyword evidence="3 6" id="KW-0808">Transferase</keyword>
<protein>
    <recommendedName>
        <fullName evidence="2">histidine kinase</fullName>
        <ecNumber evidence="2">2.7.13.3</ecNumber>
    </recommendedName>
</protein>
<organism evidence="6 7">
    <name type="scientific">Mobilitalea sibirica</name>
    <dbReference type="NCBI Taxonomy" id="1462919"/>
    <lineage>
        <taxon>Bacteria</taxon>
        <taxon>Bacillati</taxon>
        <taxon>Bacillota</taxon>
        <taxon>Clostridia</taxon>
        <taxon>Lachnospirales</taxon>
        <taxon>Lachnospiraceae</taxon>
        <taxon>Mobilitalea</taxon>
    </lineage>
</organism>
<dbReference type="AlphaFoldDB" id="A0A8J7HCH6"/>
<dbReference type="SMART" id="SM00387">
    <property type="entry name" value="HATPase_c"/>
    <property type="match status" value="1"/>
</dbReference>
<evidence type="ECO:0000259" key="5">
    <source>
        <dbReference type="PROSITE" id="PS50109"/>
    </source>
</evidence>
<keyword evidence="7" id="KW-1185">Reference proteome</keyword>
<dbReference type="RefSeq" id="WP_197662334.1">
    <property type="nucleotide sequence ID" value="NZ_JAEAGR010000017.1"/>
</dbReference>
<evidence type="ECO:0000313" key="6">
    <source>
        <dbReference type="EMBL" id="MBH1942086.1"/>
    </source>
</evidence>
<proteinExistence type="predicted"/>
<dbReference type="InterPro" id="IPR003594">
    <property type="entry name" value="HATPase_dom"/>
</dbReference>
<dbReference type="GO" id="GO:0000160">
    <property type="term" value="P:phosphorelay signal transduction system"/>
    <property type="evidence" value="ECO:0007669"/>
    <property type="project" value="UniProtKB-KW"/>
</dbReference>
<dbReference type="InterPro" id="IPR004358">
    <property type="entry name" value="Sig_transdc_His_kin-like_C"/>
</dbReference>
<comment type="catalytic activity">
    <reaction evidence="1">
        <text>ATP + protein L-histidine = ADP + protein N-phospho-L-histidine.</text>
        <dbReference type="EC" id="2.7.13.3"/>
    </reaction>
</comment>
<dbReference type="SUPFAM" id="SSF55874">
    <property type="entry name" value="ATPase domain of HSP90 chaperone/DNA topoisomerase II/histidine kinase"/>
    <property type="match status" value="1"/>
</dbReference>
<evidence type="ECO:0000256" key="3">
    <source>
        <dbReference type="ARBA" id="ARBA00022777"/>
    </source>
</evidence>
<name>A0A8J7HCH6_9FIRM</name>
<dbReference type="PRINTS" id="PR00344">
    <property type="entry name" value="BCTRLSENSOR"/>
</dbReference>
<keyword evidence="3 6" id="KW-0418">Kinase</keyword>
<gene>
    <name evidence="6" type="ORF">I5677_14385</name>
</gene>